<comment type="similarity">
    <text evidence="3 11 12">Belongs to the iron-sulfur dependent L-serine dehydratase family.</text>
</comment>
<dbReference type="AlphaFoldDB" id="A0A1G7V6W5"/>
<evidence type="ECO:0000256" key="5">
    <source>
        <dbReference type="ARBA" id="ARBA00022485"/>
    </source>
</evidence>
<protein>
    <recommendedName>
        <fullName evidence="11">L-serine deaminase</fullName>
    </recommendedName>
</protein>
<comment type="pathway">
    <text evidence="2 11">Carbohydrate biosynthesis; gluconeogenesis.</text>
</comment>
<dbReference type="InterPro" id="IPR029009">
    <property type="entry name" value="ASB_dom_sf"/>
</dbReference>
<evidence type="ECO:0000256" key="4">
    <source>
        <dbReference type="ARBA" id="ARBA00022432"/>
    </source>
</evidence>
<dbReference type="SUPFAM" id="SSF143548">
    <property type="entry name" value="Serine metabolism enzymes domain"/>
    <property type="match status" value="1"/>
</dbReference>
<evidence type="ECO:0000313" key="14">
    <source>
        <dbReference type="EMBL" id="SDG55241.1"/>
    </source>
</evidence>
<dbReference type="PANTHER" id="PTHR30182:SF12">
    <property type="entry name" value="L-SERINE DEHYDRATASE, BETA CHAIN-RELATED"/>
    <property type="match status" value="1"/>
</dbReference>
<evidence type="ECO:0000256" key="8">
    <source>
        <dbReference type="ARBA" id="ARBA00023014"/>
    </source>
</evidence>
<reference evidence="14 15" key="1">
    <citation type="submission" date="2016-10" db="EMBL/GenBank/DDBJ databases">
        <authorList>
            <person name="de Groot N.N."/>
        </authorList>
    </citation>
    <scope>NUCLEOTIDE SEQUENCE [LARGE SCALE GENOMIC DNA]</scope>
    <source>
        <strain evidence="14 15">DSM 28129</strain>
    </source>
</reference>
<organism evidence="14 15">
    <name type="scientific">Fontibacillus panacisegetis</name>
    <dbReference type="NCBI Taxonomy" id="670482"/>
    <lineage>
        <taxon>Bacteria</taxon>
        <taxon>Bacillati</taxon>
        <taxon>Bacillota</taxon>
        <taxon>Bacilli</taxon>
        <taxon>Bacillales</taxon>
        <taxon>Paenibacillaceae</taxon>
        <taxon>Fontibacillus</taxon>
    </lineage>
</organism>
<feature type="domain" description="ACT" evidence="13">
    <location>
        <begin position="152"/>
        <end position="227"/>
    </location>
</feature>
<sequence>MRFKDVFSIIGPAMVGPSSSHTAGAARIGRFARQLLGPQPDRAEVLFYGSFAATYQGHGTDVAIIGGLLDWQTDDPRIPNALQEAEARGIVVTFDEGKGLFSHPNTAKLILSLGEGEARAELVMIGTSIGGGNIEITEIDGFSVRLSGVYPTVIVRHQDWTGVVASITDVMRRSGRNIAHMSVDRKARSGDALTVLELDSLLTADMIDEITRLDNVDTVRTVDLAAVGLSSREIRLY</sequence>
<evidence type="ECO:0000256" key="2">
    <source>
        <dbReference type="ARBA" id="ARBA00004742"/>
    </source>
</evidence>
<dbReference type="GO" id="GO:0051539">
    <property type="term" value="F:4 iron, 4 sulfur cluster binding"/>
    <property type="evidence" value="ECO:0007669"/>
    <property type="project" value="UniProtKB-UniRule"/>
</dbReference>
<dbReference type="InterPro" id="IPR045865">
    <property type="entry name" value="ACT-like_dom_sf"/>
</dbReference>
<evidence type="ECO:0000256" key="10">
    <source>
        <dbReference type="ARBA" id="ARBA00049406"/>
    </source>
</evidence>
<dbReference type="PROSITE" id="PS51671">
    <property type="entry name" value="ACT"/>
    <property type="match status" value="1"/>
</dbReference>
<dbReference type="Gene3D" id="3.30.1330.90">
    <property type="entry name" value="D-3-phosphoglycerate dehydrogenase, domain 3"/>
    <property type="match status" value="1"/>
</dbReference>
<accession>A0A1G7V6W5</accession>
<dbReference type="GO" id="GO:0003941">
    <property type="term" value="F:L-serine ammonia-lyase activity"/>
    <property type="evidence" value="ECO:0007669"/>
    <property type="project" value="UniProtKB-UniRule"/>
</dbReference>
<evidence type="ECO:0000256" key="3">
    <source>
        <dbReference type="ARBA" id="ARBA00008636"/>
    </source>
</evidence>
<dbReference type="Gene3D" id="3.30.70.260">
    <property type="match status" value="1"/>
</dbReference>
<keyword evidence="9 11" id="KW-0456">Lyase</keyword>
<comment type="catalytic activity">
    <reaction evidence="10 11 12">
        <text>L-serine = pyruvate + NH4(+)</text>
        <dbReference type="Rhea" id="RHEA:19169"/>
        <dbReference type="ChEBI" id="CHEBI:15361"/>
        <dbReference type="ChEBI" id="CHEBI:28938"/>
        <dbReference type="ChEBI" id="CHEBI:33384"/>
        <dbReference type="EC" id="4.3.1.17"/>
    </reaction>
</comment>
<dbReference type="Pfam" id="PF03315">
    <property type="entry name" value="SDH_beta"/>
    <property type="match status" value="1"/>
</dbReference>
<keyword evidence="5 11" id="KW-0004">4Fe-4S</keyword>
<evidence type="ECO:0000256" key="9">
    <source>
        <dbReference type="ARBA" id="ARBA00023239"/>
    </source>
</evidence>
<dbReference type="CDD" id="cd04903">
    <property type="entry name" value="ACT_LSD"/>
    <property type="match status" value="1"/>
</dbReference>
<dbReference type="OrthoDB" id="9813137at2"/>
<keyword evidence="4 11" id="KW-0312">Gluconeogenesis</keyword>
<dbReference type="EMBL" id="FNBG01000059">
    <property type="protein sequence ID" value="SDG55241.1"/>
    <property type="molecule type" value="Genomic_DNA"/>
</dbReference>
<dbReference type="GO" id="GO:0046872">
    <property type="term" value="F:metal ion binding"/>
    <property type="evidence" value="ECO:0007669"/>
    <property type="project" value="UniProtKB-UniRule"/>
</dbReference>
<dbReference type="SUPFAM" id="SSF55021">
    <property type="entry name" value="ACT-like"/>
    <property type="match status" value="1"/>
</dbReference>
<dbReference type="InterPro" id="IPR002912">
    <property type="entry name" value="ACT_dom"/>
</dbReference>
<evidence type="ECO:0000256" key="12">
    <source>
        <dbReference type="RuleBase" id="RU366059"/>
    </source>
</evidence>
<keyword evidence="6 11" id="KW-0479">Metal-binding</keyword>
<name>A0A1G7V6W5_9BACL</name>
<dbReference type="RefSeq" id="WP_091236571.1">
    <property type="nucleotide sequence ID" value="NZ_FNBG01000059.1"/>
</dbReference>
<comment type="cofactor">
    <cofactor evidence="1 12">
        <name>[4Fe-4S] cluster</name>
        <dbReference type="ChEBI" id="CHEBI:49883"/>
    </cofactor>
</comment>
<dbReference type="PANTHER" id="PTHR30182">
    <property type="entry name" value="L-SERINE DEHYDRATASE"/>
    <property type="match status" value="1"/>
</dbReference>
<keyword evidence="15" id="KW-1185">Reference proteome</keyword>
<dbReference type="STRING" id="670482.SAMN04488542_1599"/>
<evidence type="ECO:0000256" key="6">
    <source>
        <dbReference type="ARBA" id="ARBA00022723"/>
    </source>
</evidence>
<dbReference type="GO" id="GO:0006094">
    <property type="term" value="P:gluconeogenesis"/>
    <property type="evidence" value="ECO:0007669"/>
    <property type="project" value="UniProtKB-UniRule"/>
</dbReference>
<keyword evidence="7 11" id="KW-0408">Iron</keyword>
<dbReference type="NCBIfam" id="TIGR00719">
    <property type="entry name" value="sda_beta"/>
    <property type="match status" value="1"/>
</dbReference>
<keyword evidence="8 11" id="KW-0411">Iron-sulfur</keyword>
<evidence type="ECO:0000259" key="13">
    <source>
        <dbReference type="PROSITE" id="PS51671"/>
    </source>
</evidence>
<evidence type="ECO:0000256" key="1">
    <source>
        <dbReference type="ARBA" id="ARBA00001966"/>
    </source>
</evidence>
<dbReference type="InterPro" id="IPR005131">
    <property type="entry name" value="Ser_deHydtase_bsu"/>
</dbReference>
<dbReference type="InterPro" id="IPR004643">
    <property type="entry name" value="Fe-S_L-Ser_bsu"/>
</dbReference>
<dbReference type="UniPathway" id="UPA00138"/>
<dbReference type="Proteomes" id="UP000198972">
    <property type="component" value="Unassembled WGS sequence"/>
</dbReference>
<dbReference type="InterPro" id="IPR051318">
    <property type="entry name" value="Fe-S_L-Ser"/>
</dbReference>
<evidence type="ECO:0000256" key="11">
    <source>
        <dbReference type="PIRNR" id="PIRNR036692"/>
    </source>
</evidence>
<evidence type="ECO:0000256" key="7">
    <source>
        <dbReference type="ARBA" id="ARBA00023004"/>
    </source>
</evidence>
<dbReference type="PIRSF" id="PIRSF036692">
    <property type="entry name" value="SDH_B"/>
    <property type="match status" value="1"/>
</dbReference>
<proteinExistence type="inferred from homology"/>
<gene>
    <name evidence="14" type="ORF">SAMN04488542_1599</name>
</gene>
<evidence type="ECO:0000313" key="15">
    <source>
        <dbReference type="Proteomes" id="UP000198972"/>
    </source>
</evidence>